<reference evidence="2 3" key="1">
    <citation type="submission" date="2018-08" db="EMBL/GenBank/DDBJ databases">
        <title>A genome reference for cultivated species of the human gut microbiota.</title>
        <authorList>
            <person name="Zou Y."/>
            <person name="Xue W."/>
            <person name="Luo G."/>
        </authorList>
    </citation>
    <scope>NUCLEOTIDE SEQUENCE [LARGE SCALE GENOMIC DNA]</scope>
    <source>
        <strain evidence="2 3">OM03-2</strain>
    </source>
</reference>
<keyword evidence="1" id="KW-0812">Transmembrane</keyword>
<protein>
    <submittedName>
        <fullName evidence="2">Uncharacterized protein</fullName>
    </submittedName>
</protein>
<name>A0A3E5EW73_9FIRM</name>
<sequence length="76" mass="8850">MIELVIAMIVGALLNVIAHDEEVLIVFGILMIFARDIGIICLKMEWRDIMRSIILGSIWSGWLMFFINNEKNRREN</sequence>
<keyword evidence="1" id="KW-1133">Transmembrane helix</keyword>
<evidence type="ECO:0000313" key="3">
    <source>
        <dbReference type="Proteomes" id="UP000260841"/>
    </source>
</evidence>
<organism evidence="2 3">
    <name type="scientific">Dorea formicigenerans</name>
    <dbReference type="NCBI Taxonomy" id="39486"/>
    <lineage>
        <taxon>Bacteria</taxon>
        <taxon>Bacillati</taxon>
        <taxon>Bacillota</taxon>
        <taxon>Clostridia</taxon>
        <taxon>Lachnospirales</taxon>
        <taxon>Lachnospiraceae</taxon>
        <taxon>Dorea</taxon>
    </lineage>
</organism>
<feature type="transmembrane region" description="Helical" evidence="1">
    <location>
        <begin position="23"/>
        <end position="42"/>
    </location>
</feature>
<evidence type="ECO:0000256" key="1">
    <source>
        <dbReference type="SAM" id="Phobius"/>
    </source>
</evidence>
<evidence type="ECO:0000313" key="2">
    <source>
        <dbReference type="EMBL" id="RGN93180.1"/>
    </source>
</evidence>
<keyword evidence="1" id="KW-0472">Membrane</keyword>
<comment type="caution">
    <text evidence="2">The sequence shown here is derived from an EMBL/GenBank/DDBJ whole genome shotgun (WGS) entry which is preliminary data.</text>
</comment>
<proteinExistence type="predicted"/>
<feature type="transmembrane region" description="Helical" evidence="1">
    <location>
        <begin position="49"/>
        <end position="67"/>
    </location>
</feature>
<gene>
    <name evidence="2" type="ORF">DXB36_02280</name>
</gene>
<dbReference type="Proteomes" id="UP000260841">
    <property type="component" value="Unassembled WGS sequence"/>
</dbReference>
<dbReference type="EMBL" id="QSVB01000002">
    <property type="protein sequence ID" value="RGN93180.1"/>
    <property type="molecule type" value="Genomic_DNA"/>
</dbReference>
<dbReference type="AlphaFoldDB" id="A0A3E5EW73"/>
<dbReference type="RefSeq" id="WP_117605879.1">
    <property type="nucleotide sequence ID" value="NZ_JAAIOF010000006.1"/>
</dbReference>
<accession>A0A3E5EW73</accession>